<reference evidence="1 2" key="1">
    <citation type="submission" date="2022-10" db="EMBL/GenBank/DDBJ databases">
        <title>Genomic of Burkholderia cepacia PN-1.</title>
        <authorList>
            <person name="Yang Y."/>
            <person name="Guan H."/>
            <person name="Huang J."/>
        </authorList>
    </citation>
    <scope>NUCLEOTIDE SEQUENCE [LARGE SCALE GENOMIC DNA]</scope>
    <source>
        <strain evidence="1 2">PN-1</strain>
    </source>
</reference>
<protein>
    <submittedName>
        <fullName evidence="1">Uncharacterized protein</fullName>
    </submittedName>
</protein>
<evidence type="ECO:0000313" key="1">
    <source>
        <dbReference type="EMBL" id="XAE52111.1"/>
    </source>
</evidence>
<gene>
    <name evidence="1" type="ORF">OHZ10_21470</name>
</gene>
<organism evidence="1 2">
    <name type="scientific">Burkholderia arboris</name>
    <dbReference type="NCBI Taxonomy" id="488730"/>
    <lineage>
        <taxon>Bacteria</taxon>
        <taxon>Pseudomonadati</taxon>
        <taxon>Pseudomonadota</taxon>
        <taxon>Betaproteobacteria</taxon>
        <taxon>Burkholderiales</taxon>
        <taxon>Burkholderiaceae</taxon>
        <taxon>Burkholderia</taxon>
        <taxon>Burkholderia cepacia complex</taxon>
    </lineage>
</organism>
<dbReference type="EMBL" id="CP109822">
    <property type="protein sequence ID" value="XAE52111.1"/>
    <property type="molecule type" value="Genomic_DNA"/>
</dbReference>
<proteinExistence type="predicted"/>
<sequence>MRKLFAAVISILLATQYAFSEEGRAIILRGVKFSYPSDFYFGSPVLINKNDYDVVEIRRKVKSPFPVDNLELCSLGLVRCSEVTGQYVIEELGRRVILGGYADEVYISKTNGWTLYESYPLCQNPGVGGKINGLAGQCYKSVLNNGEKVVVIGGFLGDASSCRPDKNCWKRQVIRFRLIQDSVYKEN</sequence>
<name>A0ABZ3DTU8_9BURK</name>
<accession>A0ABZ3DTU8</accession>
<dbReference type="Proteomes" id="UP001448498">
    <property type="component" value="Chromosome 3"/>
</dbReference>
<keyword evidence="2" id="KW-1185">Reference proteome</keyword>
<dbReference type="RefSeq" id="WP_342705745.1">
    <property type="nucleotide sequence ID" value="NZ_CP109822.1"/>
</dbReference>
<evidence type="ECO:0000313" key="2">
    <source>
        <dbReference type="Proteomes" id="UP001448498"/>
    </source>
</evidence>